<keyword evidence="1" id="KW-0812">Transmembrane</keyword>
<accession>A0A1Y4L6R3</accession>
<keyword evidence="1" id="KW-1133">Transmembrane helix</keyword>
<protein>
    <recommendedName>
        <fullName evidence="4">DUF2812 domain-containing protein</fullName>
    </recommendedName>
</protein>
<feature type="transmembrane region" description="Helical" evidence="1">
    <location>
        <begin position="124"/>
        <end position="144"/>
    </location>
</feature>
<dbReference type="RefSeq" id="WP_087373329.1">
    <property type="nucleotide sequence ID" value="NZ_NFKK01000010.1"/>
</dbReference>
<evidence type="ECO:0000313" key="2">
    <source>
        <dbReference type="EMBL" id="OUP52453.1"/>
    </source>
</evidence>
<dbReference type="Pfam" id="PF11193">
    <property type="entry name" value="DUF2812"/>
    <property type="match status" value="1"/>
</dbReference>
<evidence type="ECO:0000256" key="1">
    <source>
        <dbReference type="SAM" id="Phobius"/>
    </source>
</evidence>
<feature type="transmembrane region" description="Helical" evidence="1">
    <location>
        <begin position="164"/>
        <end position="182"/>
    </location>
</feature>
<comment type="caution">
    <text evidence="2">The sequence shown here is derived from an EMBL/GenBank/DDBJ whole genome shotgun (WGS) entry which is preliminary data.</text>
</comment>
<dbReference type="AlphaFoldDB" id="A0A1Y4L6R3"/>
<organism evidence="2 3">
    <name type="scientific">Butyricicoccus pullicaecorum</name>
    <dbReference type="NCBI Taxonomy" id="501571"/>
    <lineage>
        <taxon>Bacteria</taxon>
        <taxon>Bacillati</taxon>
        <taxon>Bacillota</taxon>
        <taxon>Clostridia</taxon>
        <taxon>Eubacteriales</taxon>
        <taxon>Butyricicoccaceae</taxon>
        <taxon>Butyricicoccus</taxon>
    </lineage>
</organism>
<name>A0A1Y4L6R3_9FIRM</name>
<feature type="transmembrane region" description="Helical" evidence="1">
    <location>
        <begin position="214"/>
        <end position="234"/>
    </location>
</feature>
<evidence type="ECO:0000313" key="3">
    <source>
        <dbReference type="Proteomes" id="UP000195897"/>
    </source>
</evidence>
<dbReference type="EMBL" id="NFKK01000010">
    <property type="protein sequence ID" value="OUP52453.1"/>
    <property type="molecule type" value="Genomic_DNA"/>
</dbReference>
<gene>
    <name evidence="2" type="ORF">B5F17_09330</name>
</gene>
<reference evidence="3" key="1">
    <citation type="submission" date="2017-04" db="EMBL/GenBank/DDBJ databases">
        <title>Function of individual gut microbiota members based on whole genome sequencing of pure cultures obtained from chicken caecum.</title>
        <authorList>
            <person name="Medvecky M."/>
            <person name="Cejkova D."/>
            <person name="Polansky O."/>
            <person name="Karasova D."/>
            <person name="Kubasova T."/>
            <person name="Cizek A."/>
            <person name="Rychlik I."/>
        </authorList>
    </citation>
    <scope>NUCLEOTIDE SEQUENCE [LARGE SCALE GENOMIC DNA]</scope>
    <source>
        <strain evidence="3">An180</strain>
    </source>
</reference>
<keyword evidence="1" id="KW-0472">Membrane</keyword>
<sequence>MKRTIRPLYFDSIRPGALEGYLEYMAQRGWRLRKICCGFGLFDAAAPQNTRYRVENVQSEQEEIDDLTYMQKDFYQECGWEYLHCMGAGQYLFRADDPDVPEFHTDHEIEADTYRELLRREKRWLRINTVIMVAWLAMILAIMGYECNRYGFWGSWIRLAQGRVSATLWILTFAICLIQLILRGRRIARLSRLIADGRLEQERAGWRAPRRRRIAGVTAWWLCVILLFGGIWWMDENSERLVRESGLPIVYLAEIEGQEEDTSEWVYFPIGFTRRYYNQRETIVRGEDELDILLAVEYYELYDWMPAEAVTEAIADQTIGLKADEDAQENPQFDQFYCDRMGESDYVALTARRGNRVMSLLCIGGDRERAIDLVTVRLNKE</sequence>
<dbReference type="Proteomes" id="UP000195897">
    <property type="component" value="Unassembled WGS sequence"/>
</dbReference>
<evidence type="ECO:0008006" key="4">
    <source>
        <dbReference type="Google" id="ProtNLM"/>
    </source>
</evidence>
<proteinExistence type="predicted"/>
<dbReference type="InterPro" id="IPR021359">
    <property type="entry name" value="DUF2812"/>
</dbReference>